<accession>A0A921TZN5</accession>
<name>A0A921TZN5_SORBI</name>
<feature type="compositionally biased region" description="Basic and acidic residues" evidence="1">
    <location>
        <begin position="156"/>
        <end position="175"/>
    </location>
</feature>
<feature type="compositionally biased region" description="Basic and acidic residues" evidence="1">
    <location>
        <begin position="294"/>
        <end position="308"/>
    </location>
</feature>
<gene>
    <name evidence="2" type="ORF">BDA96_10G041500</name>
</gene>
<dbReference type="EMBL" id="CM027689">
    <property type="protein sequence ID" value="KAG0512754.1"/>
    <property type="molecule type" value="Genomic_DNA"/>
</dbReference>
<evidence type="ECO:0000256" key="1">
    <source>
        <dbReference type="SAM" id="MobiDB-lite"/>
    </source>
</evidence>
<dbReference type="AlphaFoldDB" id="A0A921TZN5"/>
<evidence type="ECO:0000313" key="3">
    <source>
        <dbReference type="Proteomes" id="UP000807115"/>
    </source>
</evidence>
<protein>
    <submittedName>
        <fullName evidence="2">Uncharacterized protein</fullName>
    </submittedName>
</protein>
<comment type="caution">
    <text evidence="2">The sequence shown here is derived from an EMBL/GenBank/DDBJ whole genome shotgun (WGS) entry which is preliminary data.</text>
</comment>
<proteinExistence type="predicted"/>
<feature type="region of interest" description="Disordered" evidence="1">
    <location>
        <begin position="275"/>
        <end position="369"/>
    </location>
</feature>
<evidence type="ECO:0000313" key="2">
    <source>
        <dbReference type="EMBL" id="KAG0512754.1"/>
    </source>
</evidence>
<dbReference type="Proteomes" id="UP000807115">
    <property type="component" value="Chromosome 10"/>
</dbReference>
<organism evidence="2 3">
    <name type="scientific">Sorghum bicolor</name>
    <name type="common">Sorghum</name>
    <name type="synonym">Sorghum vulgare</name>
    <dbReference type="NCBI Taxonomy" id="4558"/>
    <lineage>
        <taxon>Eukaryota</taxon>
        <taxon>Viridiplantae</taxon>
        <taxon>Streptophyta</taxon>
        <taxon>Embryophyta</taxon>
        <taxon>Tracheophyta</taxon>
        <taxon>Spermatophyta</taxon>
        <taxon>Magnoliopsida</taxon>
        <taxon>Liliopsida</taxon>
        <taxon>Poales</taxon>
        <taxon>Poaceae</taxon>
        <taxon>PACMAD clade</taxon>
        <taxon>Panicoideae</taxon>
        <taxon>Andropogonodae</taxon>
        <taxon>Andropogoneae</taxon>
        <taxon>Sorghinae</taxon>
        <taxon>Sorghum</taxon>
    </lineage>
</organism>
<reference evidence="2" key="1">
    <citation type="journal article" date="2019" name="BMC Genomics">
        <title>A new reference genome for Sorghum bicolor reveals high levels of sequence similarity between sweet and grain genotypes: implications for the genetics of sugar metabolism.</title>
        <authorList>
            <person name="Cooper E.A."/>
            <person name="Brenton Z.W."/>
            <person name="Flinn B.S."/>
            <person name="Jenkins J."/>
            <person name="Shu S."/>
            <person name="Flowers D."/>
            <person name="Luo F."/>
            <person name="Wang Y."/>
            <person name="Xia P."/>
            <person name="Barry K."/>
            <person name="Daum C."/>
            <person name="Lipzen A."/>
            <person name="Yoshinaga Y."/>
            <person name="Schmutz J."/>
            <person name="Saski C."/>
            <person name="Vermerris W."/>
            <person name="Kresovich S."/>
        </authorList>
    </citation>
    <scope>NUCLEOTIDE SEQUENCE</scope>
</reference>
<sequence length="393" mass="42385">MTGEEIGRTPPRRERRLRTPTTKDFAPISNKLHTDPTQPGLGSDNGLAATSPVRHGKEKCHEKLVRESAPPELAKLASSTQIRPALPQEPAQKKGGRPMTERRGSGSEEALVVQPITVPTPSEPTLHNHAAQGLQQPPHQVAVTHRPHGTTTPDKGGARGEHPGSPERQPRDHHACPSHGAAGRRGQASSLATKSGHRRPDPDDLPTDLPTPTQERPSQPPTEEALTFAAAPLERKKRRGRTEEREEGLAAAILAAMWTPGGVLKRRQSRWIGEGDAMTRTMGSARAAPRSKQKGHDEHPFAVDEHKLGNSGEPVKAGKERRTLGQKSGLGTFPGLTGRTVTRDDRCQVKGPALRNDAGSRRAGRMQDLPVGIAEQPIYGCAVGTSRRSRRTG</sequence>
<feature type="region of interest" description="Disordered" evidence="1">
    <location>
        <begin position="1"/>
        <end position="247"/>
    </location>
</feature>
<reference evidence="2" key="2">
    <citation type="submission" date="2020-10" db="EMBL/GenBank/DDBJ databases">
        <authorList>
            <person name="Cooper E.A."/>
            <person name="Brenton Z.W."/>
            <person name="Flinn B.S."/>
            <person name="Jenkins J."/>
            <person name="Shu S."/>
            <person name="Flowers D."/>
            <person name="Luo F."/>
            <person name="Wang Y."/>
            <person name="Xia P."/>
            <person name="Barry K."/>
            <person name="Daum C."/>
            <person name="Lipzen A."/>
            <person name="Yoshinaga Y."/>
            <person name="Schmutz J."/>
            <person name="Saski C."/>
            <person name="Vermerris W."/>
            <person name="Kresovich S."/>
        </authorList>
    </citation>
    <scope>NUCLEOTIDE SEQUENCE</scope>
</reference>